<dbReference type="GO" id="GO:0007064">
    <property type="term" value="P:mitotic sister chromatid cohesion"/>
    <property type="evidence" value="ECO:0007669"/>
    <property type="project" value="InterPro"/>
</dbReference>
<feature type="compositionally biased region" description="Low complexity" evidence="8">
    <location>
        <begin position="100"/>
        <end position="113"/>
    </location>
</feature>
<evidence type="ECO:0000256" key="1">
    <source>
        <dbReference type="ARBA" id="ARBA00004123"/>
    </source>
</evidence>
<keyword evidence="3" id="KW-0132">Cell division</keyword>
<protein>
    <submittedName>
        <fullName evidence="9">MAU2 chromatid cohesion factor</fullName>
    </submittedName>
</protein>
<dbReference type="GO" id="GO:0005634">
    <property type="term" value="C:nucleus"/>
    <property type="evidence" value="ECO:0007669"/>
    <property type="project" value="UniProtKB-SubCell"/>
</dbReference>
<evidence type="ECO:0000256" key="8">
    <source>
        <dbReference type="SAM" id="MobiDB-lite"/>
    </source>
</evidence>
<evidence type="ECO:0000313" key="10">
    <source>
        <dbReference type="Proteomes" id="UP001301769"/>
    </source>
</evidence>
<keyword evidence="10" id="KW-1185">Reference proteome</keyword>
<dbReference type="Proteomes" id="UP001301769">
    <property type="component" value="Unassembled WGS sequence"/>
</dbReference>
<dbReference type="AlphaFoldDB" id="A0AAN7BFP6"/>
<accession>A0AAN7BFP6</accession>
<evidence type="ECO:0000256" key="5">
    <source>
        <dbReference type="ARBA" id="ARBA00022829"/>
    </source>
</evidence>
<feature type="region of interest" description="Disordered" evidence="8">
    <location>
        <begin position="1"/>
        <end position="55"/>
    </location>
</feature>
<dbReference type="Pfam" id="PF10345">
    <property type="entry name" value="Cohesin_load"/>
    <property type="match status" value="1"/>
</dbReference>
<dbReference type="EMBL" id="MU858047">
    <property type="protein sequence ID" value="KAK4219700.1"/>
    <property type="molecule type" value="Genomic_DNA"/>
</dbReference>
<comment type="caution">
    <text evidence="9">The sequence shown here is derived from an EMBL/GenBank/DDBJ whole genome shotgun (WGS) entry which is preliminary data.</text>
</comment>
<gene>
    <name evidence="9" type="ORF">QBC37DRAFT_110650</name>
</gene>
<comment type="similarity">
    <text evidence="2">Belongs to the SCC4/mau-2 family.</text>
</comment>
<feature type="compositionally biased region" description="Polar residues" evidence="8">
    <location>
        <begin position="167"/>
        <end position="191"/>
    </location>
</feature>
<evidence type="ECO:0000256" key="2">
    <source>
        <dbReference type="ARBA" id="ARBA00008585"/>
    </source>
</evidence>
<keyword evidence="6" id="KW-0539">Nucleus</keyword>
<dbReference type="InterPro" id="IPR019440">
    <property type="entry name" value="MAU2"/>
</dbReference>
<dbReference type="GO" id="GO:0007059">
    <property type="term" value="P:chromosome segregation"/>
    <property type="evidence" value="ECO:0007669"/>
    <property type="project" value="UniProtKB-KW"/>
</dbReference>
<reference evidence="9" key="1">
    <citation type="journal article" date="2023" name="Mol. Phylogenet. Evol.">
        <title>Genome-scale phylogeny and comparative genomics of the fungal order Sordariales.</title>
        <authorList>
            <person name="Hensen N."/>
            <person name="Bonometti L."/>
            <person name="Westerberg I."/>
            <person name="Brannstrom I.O."/>
            <person name="Guillou S."/>
            <person name="Cros-Aarteil S."/>
            <person name="Calhoun S."/>
            <person name="Haridas S."/>
            <person name="Kuo A."/>
            <person name="Mondo S."/>
            <person name="Pangilinan J."/>
            <person name="Riley R."/>
            <person name="LaButti K."/>
            <person name="Andreopoulos B."/>
            <person name="Lipzen A."/>
            <person name="Chen C."/>
            <person name="Yan M."/>
            <person name="Daum C."/>
            <person name="Ng V."/>
            <person name="Clum A."/>
            <person name="Steindorff A."/>
            <person name="Ohm R.A."/>
            <person name="Martin F."/>
            <person name="Silar P."/>
            <person name="Natvig D.O."/>
            <person name="Lalanne C."/>
            <person name="Gautier V."/>
            <person name="Ament-Velasquez S.L."/>
            <person name="Kruys A."/>
            <person name="Hutchinson M.I."/>
            <person name="Powell A.J."/>
            <person name="Barry K."/>
            <person name="Miller A.N."/>
            <person name="Grigoriev I.V."/>
            <person name="Debuchy R."/>
            <person name="Gladieux P."/>
            <person name="Hiltunen Thoren M."/>
            <person name="Johannesson H."/>
        </authorList>
    </citation>
    <scope>NUCLEOTIDE SEQUENCE</scope>
    <source>
        <strain evidence="9">PSN293</strain>
    </source>
</reference>
<dbReference type="PANTHER" id="PTHR21394">
    <property type="entry name" value="MAU2 CHROMATID COHESION FACTOR HOMOLOG"/>
    <property type="match status" value="1"/>
</dbReference>
<keyword evidence="4" id="KW-0498">Mitosis</keyword>
<evidence type="ECO:0000256" key="4">
    <source>
        <dbReference type="ARBA" id="ARBA00022776"/>
    </source>
</evidence>
<comment type="subcellular location">
    <subcellularLocation>
        <location evidence="1">Nucleus</location>
    </subcellularLocation>
</comment>
<evidence type="ECO:0000256" key="6">
    <source>
        <dbReference type="ARBA" id="ARBA00023242"/>
    </source>
</evidence>
<feature type="compositionally biased region" description="Polar residues" evidence="8">
    <location>
        <begin position="8"/>
        <end position="33"/>
    </location>
</feature>
<sequence length="858" mass="94653">MIYRETMPSGQAQGQPYNGQHPNHPNQRYANNIQTQHPQPQPPISYPQYANADANGLNGFAMNGFAAQYQQPPQYSQPTYPQPPPQQQQQQPQPQPQLQPQPQQQHQPPSSYSNDAAHLTNYSTPFSHPRPADTTPPVEFVNPSFLQSNVPPRPVAPSQPALAQVKVESSMSPQLAQITSARASPKNSPTLSERRLQSAGSTPNTSVKDPRRVSGGGVTKSPVLSPPSNHVETLPILLCIAEDCFSQASLGAQNVAKSMSGPEVDQHHKLLSTGLGCLEIALKSNKLPPRLEARLCLRYASILTEETTNLMEAETALTRGIALCEKHRFLDLQYSSQFLLMKTLFQRNPKAAFKSIDGHISDCTTFRANHWVYAFRFLKASFHLQSGTPADIHAIDNLRKITSLALSRDDKAIFVMATVLEGLAHLSTTKDDWATRVQTCIAQASKLQLDSSVHIPQIDILLLLLDLACSLRQKTHLISFQKLSALQKRLDELRDSTEWTSESNELLLPIRQSSIGPSSISKDTGAILRPGQNVDYLVLSALGKQETYALAFVFNGIVALARATTLGRSSSFWTEAVRMLQDSKSVTPWQSLPEALKNSDWAKELACYSHVLIGLQSATLCDWAKVKSCLKAIEEAQPSSNDFLDIVTLYLSGIFYQGTANLRKALEIWKDERFDLEGNMGARNHVSSTVRTELSILSTLNRIWIMQDPSCTDDAETDRLVDLLKPLCEDHPDSEIRTAYHLVLASCRFDPPFSINQIKSHIQHSLAGAQPTSNTQCLSIALNTMRCRLFENVVGEQALKSAKAGSAQAKKSGNLLWMSVAEGMLAQSYEMQGALIDAQSSRELGVKLANEARLKTLV</sequence>
<feature type="compositionally biased region" description="Low complexity" evidence="8">
    <location>
        <begin position="68"/>
        <end position="79"/>
    </location>
</feature>
<keyword evidence="7" id="KW-0131">Cell cycle</keyword>
<feature type="compositionally biased region" description="Polar residues" evidence="8">
    <location>
        <begin position="198"/>
        <end position="207"/>
    </location>
</feature>
<name>A0AAN7BFP6_9PEZI</name>
<organism evidence="9 10">
    <name type="scientific">Rhypophila decipiens</name>
    <dbReference type="NCBI Taxonomy" id="261697"/>
    <lineage>
        <taxon>Eukaryota</taxon>
        <taxon>Fungi</taxon>
        <taxon>Dikarya</taxon>
        <taxon>Ascomycota</taxon>
        <taxon>Pezizomycotina</taxon>
        <taxon>Sordariomycetes</taxon>
        <taxon>Sordariomycetidae</taxon>
        <taxon>Sordariales</taxon>
        <taxon>Naviculisporaceae</taxon>
        <taxon>Rhypophila</taxon>
    </lineage>
</organism>
<feature type="region of interest" description="Disordered" evidence="8">
    <location>
        <begin position="67"/>
        <end position="226"/>
    </location>
</feature>
<dbReference type="GO" id="GO:0051301">
    <property type="term" value="P:cell division"/>
    <property type="evidence" value="ECO:0007669"/>
    <property type="project" value="UniProtKB-KW"/>
</dbReference>
<keyword evidence="5" id="KW-0159">Chromosome partition</keyword>
<evidence type="ECO:0000256" key="3">
    <source>
        <dbReference type="ARBA" id="ARBA00022618"/>
    </source>
</evidence>
<evidence type="ECO:0000313" key="9">
    <source>
        <dbReference type="EMBL" id="KAK4219700.1"/>
    </source>
</evidence>
<evidence type="ECO:0000256" key="7">
    <source>
        <dbReference type="ARBA" id="ARBA00023306"/>
    </source>
</evidence>
<reference evidence="9" key="2">
    <citation type="submission" date="2023-05" db="EMBL/GenBank/DDBJ databases">
        <authorList>
            <consortium name="Lawrence Berkeley National Laboratory"/>
            <person name="Steindorff A."/>
            <person name="Hensen N."/>
            <person name="Bonometti L."/>
            <person name="Westerberg I."/>
            <person name="Brannstrom I.O."/>
            <person name="Guillou S."/>
            <person name="Cros-Aarteil S."/>
            <person name="Calhoun S."/>
            <person name="Haridas S."/>
            <person name="Kuo A."/>
            <person name="Mondo S."/>
            <person name="Pangilinan J."/>
            <person name="Riley R."/>
            <person name="Labutti K."/>
            <person name="Andreopoulos B."/>
            <person name="Lipzen A."/>
            <person name="Chen C."/>
            <person name="Yanf M."/>
            <person name="Daum C."/>
            <person name="Ng V."/>
            <person name="Clum A."/>
            <person name="Ohm R."/>
            <person name="Martin F."/>
            <person name="Silar P."/>
            <person name="Natvig D."/>
            <person name="Lalanne C."/>
            <person name="Gautier V."/>
            <person name="Ament-Velasquez S.L."/>
            <person name="Kruys A."/>
            <person name="Hutchinson M.I."/>
            <person name="Powell A.J."/>
            <person name="Barry K."/>
            <person name="Miller A.N."/>
            <person name="Grigoriev I.V."/>
            <person name="Debuchy R."/>
            <person name="Gladieux P."/>
            <person name="Thoren M.H."/>
            <person name="Johannesson H."/>
        </authorList>
    </citation>
    <scope>NUCLEOTIDE SEQUENCE</scope>
    <source>
        <strain evidence="9">PSN293</strain>
    </source>
</reference>
<proteinExistence type="inferred from homology"/>